<dbReference type="Gene3D" id="3.40.630.30">
    <property type="match status" value="1"/>
</dbReference>
<dbReference type="SUPFAM" id="SSF55729">
    <property type="entry name" value="Acyl-CoA N-acyltransferases (Nat)"/>
    <property type="match status" value="1"/>
</dbReference>
<dbReference type="Pfam" id="PF13302">
    <property type="entry name" value="Acetyltransf_3"/>
    <property type="match status" value="1"/>
</dbReference>
<feature type="domain" description="N-acetyltransferase" evidence="1">
    <location>
        <begin position="24"/>
        <end position="181"/>
    </location>
</feature>
<dbReference type="RefSeq" id="WP_119423164.1">
    <property type="nucleotide sequence ID" value="NZ_QQXK01000001.1"/>
</dbReference>
<evidence type="ECO:0000313" key="3">
    <source>
        <dbReference type="Proteomes" id="UP000265419"/>
    </source>
</evidence>
<protein>
    <submittedName>
        <fullName evidence="2">N-acetyltransferase</fullName>
    </submittedName>
</protein>
<comment type="caution">
    <text evidence="2">The sequence shown here is derived from an EMBL/GenBank/DDBJ whole genome shotgun (WGS) entry which is preliminary data.</text>
</comment>
<proteinExistence type="predicted"/>
<accession>A0A399JGD6</accession>
<evidence type="ECO:0000313" key="2">
    <source>
        <dbReference type="EMBL" id="RII43737.1"/>
    </source>
</evidence>
<dbReference type="InterPro" id="IPR016181">
    <property type="entry name" value="Acyl_CoA_acyltransferase"/>
</dbReference>
<dbReference type="Proteomes" id="UP000265419">
    <property type="component" value="Unassembled WGS sequence"/>
</dbReference>
<evidence type="ECO:0000259" key="1">
    <source>
        <dbReference type="Pfam" id="PF13302"/>
    </source>
</evidence>
<dbReference type="EMBL" id="QQXK01000001">
    <property type="protein sequence ID" value="RII43737.1"/>
    <property type="molecule type" value="Genomic_DNA"/>
</dbReference>
<reference evidence="2 3" key="1">
    <citation type="submission" date="2018-07" db="EMBL/GenBank/DDBJ databases">
        <title>Arthrobacter sp. nov., isolated from raw cow's milk with high bacterial count.</title>
        <authorList>
            <person name="Hahne J."/>
            <person name="Isele D."/>
            <person name="Lipski A."/>
        </authorList>
    </citation>
    <scope>NUCLEOTIDE SEQUENCE [LARGE SCALE GENOMIC DNA]</scope>
    <source>
        <strain evidence="2 3">JZ R-35</strain>
    </source>
</reference>
<dbReference type="InterPro" id="IPR000182">
    <property type="entry name" value="GNAT_dom"/>
</dbReference>
<name>A0A399JGD6_9MICC</name>
<dbReference type="AlphaFoldDB" id="A0A399JGD6"/>
<gene>
    <name evidence="2" type="ORF">DWB68_00435</name>
</gene>
<keyword evidence="2" id="KW-0808">Transferase</keyword>
<keyword evidence="3" id="KW-1185">Reference proteome</keyword>
<dbReference type="GO" id="GO:0016747">
    <property type="term" value="F:acyltransferase activity, transferring groups other than amino-acyl groups"/>
    <property type="evidence" value="ECO:0007669"/>
    <property type="project" value="InterPro"/>
</dbReference>
<organism evidence="2 3">
    <name type="scientific">Galactobacter valiniphilus</name>
    <dbReference type="NCBI Taxonomy" id="2676122"/>
    <lineage>
        <taxon>Bacteria</taxon>
        <taxon>Bacillati</taxon>
        <taxon>Actinomycetota</taxon>
        <taxon>Actinomycetes</taxon>
        <taxon>Micrococcales</taxon>
        <taxon>Micrococcaceae</taxon>
        <taxon>Galactobacter</taxon>
    </lineage>
</organism>
<sequence length="232" mass="25651">MSTAPVHPLASALPSFGLVLRTPRLALRPVWDEDIVGLVDAAVAGIHPKDQMPFVVPWSLAPREEMLPSTAQNIWGERAERTPENWNLSFAVRRVDADVDAWWRAPIIGRQDYFVKNFPLNRSVGTGSWLTASEQGKGLGKEMRQAILVFAFDHLGATEATSGAYDWNLPSQGVSRAVGYRENGRAREVSAGQPVRTVLFTMEPHEFVRPEWTLGVEGDVPGLRAELGIPEE</sequence>